<gene>
    <name evidence="2" type="ORF">GCM10011380_31060</name>
</gene>
<evidence type="ECO:0000313" key="2">
    <source>
        <dbReference type="EMBL" id="GGB39360.1"/>
    </source>
</evidence>
<proteinExistence type="predicted"/>
<organism evidence="2 3">
    <name type="scientific">Sphingomonas metalli</name>
    <dbReference type="NCBI Taxonomy" id="1779358"/>
    <lineage>
        <taxon>Bacteria</taxon>
        <taxon>Pseudomonadati</taxon>
        <taxon>Pseudomonadota</taxon>
        <taxon>Alphaproteobacteria</taxon>
        <taxon>Sphingomonadales</taxon>
        <taxon>Sphingomonadaceae</taxon>
        <taxon>Sphingomonas</taxon>
    </lineage>
</organism>
<comment type="caution">
    <text evidence="2">The sequence shown here is derived from an EMBL/GenBank/DDBJ whole genome shotgun (WGS) entry which is preliminary data.</text>
</comment>
<evidence type="ECO:0000313" key="3">
    <source>
        <dbReference type="Proteomes" id="UP000623067"/>
    </source>
</evidence>
<evidence type="ECO:0000256" key="1">
    <source>
        <dbReference type="SAM" id="SignalP"/>
    </source>
</evidence>
<dbReference type="EMBL" id="BMIH01000004">
    <property type="protein sequence ID" value="GGB39360.1"/>
    <property type="molecule type" value="Genomic_DNA"/>
</dbReference>
<dbReference type="Proteomes" id="UP000623067">
    <property type="component" value="Unassembled WGS sequence"/>
</dbReference>
<accession>A0A916TCK6</accession>
<sequence length="261" mass="25627">MLVRLLAAAWLVWASPAAGQDADAPVTPPAVAPTAILPAPPVADADLATMTGKFLLPGGGALALSITSDTMVNGALVLRTVLTVDQGSNLAVFGRAAGVPAVAAPHETGASAAAPSLAQGVSVLFDRRAGTQIVMPTVTTVRAAGATGIGDARPAGANAQDGVVPIAVVAGGPAIATPDGLVTLSNLPRGAQVTLEGDRLGIAHLVGQSVGGAVLNAGNDRVIDHVTTIGIDLKDASALAMGSAAMRVDAVVTDLARGMVR</sequence>
<reference evidence="2" key="1">
    <citation type="journal article" date="2014" name="Int. J. Syst. Evol. Microbiol.">
        <title>Complete genome sequence of Corynebacterium casei LMG S-19264T (=DSM 44701T), isolated from a smear-ripened cheese.</title>
        <authorList>
            <consortium name="US DOE Joint Genome Institute (JGI-PGF)"/>
            <person name="Walter F."/>
            <person name="Albersmeier A."/>
            <person name="Kalinowski J."/>
            <person name="Ruckert C."/>
        </authorList>
    </citation>
    <scope>NUCLEOTIDE SEQUENCE</scope>
    <source>
        <strain evidence="2">CGMCC 1.15330</strain>
    </source>
</reference>
<name>A0A916TCK6_9SPHN</name>
<keyword evidence="1" id="KW-0732">Signal</keyword>
<feature type="signal peptide" evidence="1">
    <location>
        <begin position="1"/>
        <end position="19"/>
    </location>
</feature>
<dbReference type="RefSeq" id="WP_188659798.1">
    <property type="nucleotide sequence ID" value="NZ_BMIH01000004.1"/>
</dbReference>
<dbReference type="AlphaFoldDB" id="A0A916TCK6"/>
<evidence type="ECO:0008006" key="4">
    <source>
        <dbReference type="Google" id="ProtNLM"/>
    </source>
</evidence>
<reference evidence="2" key="2">
    <citation type="submission" date="2020-09" db="EMBL/GenBank/DDBJ databases">
        <authorList>
            <person name="Sun Q."/>
            <person name="Zhou Y."/>
        </authorList>
    </citation>
    <scope>NUCLEOTIDE SEQUENCE</scope>
    <source>
        <strain evidence="2">CGMCC 1.15330</strain>
    </source>
</reference>
<keyword evidence="3" id="KW-1185">Reference proteome</keyword>
<protein>
    <recommendedName>
        <fullName evidence="4">Flagellar basal body P-ring formation protein FlgA</fullName>
    </recommendedName>
</protein>
<feature type="chain" id="PRO_5037125809" description="Flagellar basal body P-ring formation protein FlgA" evidence="1">
    <location>
        <begin position="20"/>
        <end position="261"/>
    </location>
</feature>